<name>A0A072R114_BARBA</name>
<sequence>MKPFYRIFSEGEDITYPLMDYVTSIKITDEAEDKSDRITIELDDRARESDNGFLDIPLIGAVFSVTLGYEGSKVHDMGNISLMRYV</sequence>
<comment type="caution">
    <text evidence="1">The sequence shown here is derived from an EMBL/GenBank/DDBJ whole genome shotgun (WGS) entry which is preliminary data.</text>
</comment>
<accession>A0A072R114</accession>
<dbReference type="Proteomes" id="UP000031740">
    <property type="component" value="Unassembled WGS sequence"/>
</dbReference>
<proteinExistence type="predicted"/>
<protein>
    <submittedName>
        <fullName evidence="1">Uncharacterized protein</fullName>
    </submittedName>
</protein>
<dbReference type="AlphaFoldDB" id="A0A072R114"/>
<evidence type="ECO:0000313" key="1">
    <source>
        <dbReference type="EMBL" id="KEG19331.1"/>
    </source>
</evidence>
<dbReference type="EMBL" id="ASIV01000006">
    <property type="protein sequence ID" value="KEG19331.1"/>
    <property type="molecule type" value="Genomic_DNA"/>
</dbReference>
<evidence type="ECO:0000313" key="2">
    <source>
        <dbReference type="Proteomes" id="UP000031740"/>
    </source>
</evidence>
<organism evidence="1 2">
    <name type="scientific">Bartonella bacilliformis Ver097</name>
    <dbReference type="NCBI Taxonomy" id="1293911"/>
    <lineage>
        <taxon>Bacteria</taxon>
        <taxon>Pseudomonadati</taxon>
        <taxon>Pseudomonadota</taxon>
        <taxon>Alphaproteobacteria</taxon>
        <taxon>Hyphomicrobiales</taxon>
        <taxon>Bartonellaceae</taxon>
        <taxon>Bartonella</taxon>
    </lineage>
</organism>
<dbReference type="HOGENOM" id="CLU_2491527_0_0_5"/>
<gene>
    <name evidence="1" type="ORF">H710_01113</name>
</gene>
<reference evidence="1 2" key="1">
    <citation type="submission" date="2013-04" db="EMBL/GenBank/DDBJ databases">
        <title>The Genome Sequence of Bartonella bacilliformis Ver097.</title>
        <authorList>
            <consortium name="The Broad Institute Genomics Platform"/>
            <consortium name="The Broad Institute Genome Sequencing Center for Infectious Disease"/>
            <person name="Feldgarden M."/>
            <person name="Kirby J."/>
            <person name="Birtles R."/>
            <person name="Dasch G."/>
            <person name="Hendrix L."/>
            <person name="Koehler J."/>
            <person name="Walker B."/>
            <person name="Young S.K."/>
            <person name="Zeng Q."/>
            <person name="Gargeya S."/>
            <person name="Fitzgerald M."/>
            <person name="Haas B."/>
            <person name="Abouelleil A."/>
            <person name="Allen A.W."/>
            <person name="Alvarado L."/>
            <person name="Arachchi H.M."/>
            <person name="Berlin A.M."/>
            <person name="Chapman S.B."/>
            <person name="Gainer-Dewar J."/>
            <person name="Goldberg J."/>
            <person name="Griggs A."/>
            <person name="Gujja S."/>
            <person name="Hansen M."/>
            <person name="Howarth C."/>
            <person name="Imamovic A."/>
            <person name="Ireland A."/>
            <person name="Larimer J."/>
            <person name="McCowan C."/>
            <person name="Murphy C."/>
            <person name="Pearson M."/>
            <person name="Poon T.W."/>
            <person name="Priest M."/>
            <person name="Roberts A."/>
            <person name="Saif S."/>
            <person name="Shea T."/>
            <person name="Sisk P."/>
            <person name="Sykes S."/>
            <person name="Wortman J."/>
            <person name="Nusbaum C."/>
            <person name="Birren B."/>
        </authorList>
    </citation>
    <scope>NUCLEOTIDE SEQUENCE [LARGE SCALE GENOMIC DNA]</scope>
    <source>
        <strain evidence="1 2">Ver097</strain>
    </source>
</reference>
<dbReference type="PATRIC" id="fig|1293911.3.peg.1155"/>
<dbReference type="STRING" id="1293911.H710_01113"/>